<organism evidence="6 7">
    <name type="scientific">Limosilactobacillus ingluviei DSM 15946</name>
    <dbReference type="NCBI Taxonomy" id="1423760"/>
    <lineage>
        <taxon>Bacteria</taxon>
        <taxon>Bacillati</taxon>
        <taxon>Bacillota</taxon>
        <taxon>Bacilli</taxon>
        <taxon>Lactobacillales</taxon>
        <taxon>Lactobacillaceae</taxon>
        <taxon>Limosilactobacillus</taxon>
    </lineage>
</organism>
<proteinExistence type="inferred from homology"/>
<dbReference type="SUPFAM" id="SSF50486">
    <property type="entry name" value="FMT C-terminal domain-like"/>
    <property type="match status" value="1"/>
</dbReference>
<dbReference type="PANTHER" id="PTHR10429:SF0">
    <property type="entry name" value="DNA-3-METHYLADENINE GLYCOSYLASE"/>
    <property type="match status" value="1"/>
</dbReference>
<gene>
    <name evidence="6" type="ORF">FC43_GL000354</name>
</gene>
<dbReference type="AlphaFoldDB" id="A0A0R1U5A2"/>
<accession>A0A0R1U5A2</accession>
<dbReference type="PATRIC" id="fig|1423760.3.peg.371"/>
<dbReference type="InterPro" id="IPR011034">
    <property type="entry name" value="Formyl_transferase-like_C_sf"/>
</dbReference>
<dbReference type="Gene3D" id="3.10.300.10">
    <property type="entry name" value="Methylpurine-DNA glycosylase (MPG)"/>
    <property type="match status" value="1"/>
</dbReference>
<evidence type="ECO:0000313" key="7">
    <source>
        <dbReference type="Proteomes" id="UP000050816"/>
    </source>
</evidence>
<dbReference type="GO" id="GO:0003677">
    <property type="term" value="F:DNA binding"/>
    <property type="evidence" value="ECO:0007669"/>
    <property type="project" value="InterPro"/>
</dbReference>
<sequence length="217" mass="23526">MLTDYQRFFTARPTTTIAQDLLGRLLIYDGPQGRLGGWIVETEAYLGVNDSASHAANGRRSNYSESLYGHPGDIYLYQIRGHFCFDIVAQAAGEPQGILIRGLEPVLHPEIMAANRHQSGPNVSNGPAKLVAALGIHSRALDGQPMATSPLFVDLAQRQVPAAITTTARIGMNPTGKDSAAPRRFYVTGNPYVSGMKKRAMDLTHHGWQVAAKNDDA</sequence>
<dbReference type="PANTHER" id="PTHR10429">
    <property type="entry name" value="DNA-3-METHYLADENINE GLYCOSYLASE"/>
    <property type="match status" value="1"/>
</dbReference>
<dbReference type="EMBL" id="AZFK01000077">
    <property type="protein sequence ID" value="KRL88412.1"/>
    <property type="molecule type" value="Genomic_DNA"/>
</dbReference>
<comment type="caution">
    <text evidence="6">The sequence shown here is derived from an EMBL/GenBank/DDBJ whole genome shotgun (WGS) entry which is preliminary data.</text>
</comment>
<dbReference type="EC" id="3.2.2.-" evidence="5"/>
<evidence type="ECO:0000313" key="6">
    <source>
        <dbReference type="EMBL" id="KRL88412.1"/>
    </source>
</evidence>
<evidence type="ECO:0000256" key="3">
    <source>
        <dbReference type="ARBA" id="ARBA00022801"/>
    </source>
</evidence>
<name>A0A0R1U5A2_9LACO</name>
<evidence type="ECO:0000256" key="4">
    <source>
        <dbReference type="ARBA" id="ARBA00023204"/>
    </source>
</evidence>
<dbReference type="CDD" id="cd00540">
    <property type="entry name" value="AAG"/>
    <property type="match status" value="1"/>
</dbReference>
<dbReference type="Pfam" id="PF02245">
    <property type="entry name" value="Pur_DNA_glyco"/>
    <property type="match status" value="1"/>
</dbReference>
<dbReference type="Proteomes" id="UP000050816">
    <property type="component" value="Unassembled WGS sequence"/>
</dbReference>
<dbReference type="InterPro" id="IPR003180">
    <property type="entry name" value="MPG"/>
</dbReference>
<dbReference type="GO" id="GO:0003905">
    <property type="term" value="F:alkylbase DNA N-glycosylase activity"/>
    <property type="evidence" value="ECO:0007669"/>
    <property type="project" value="InterPro"/>
</dbReference>
<dbReference type="GO" id="GO:0006284">
    <property type="term" value="P:base-excision repair"/>
    <property type="evidence" value="ECO:0007669"/>
    <property type="project" value="InterPro"/>
</dbReference>
<reference evidence="6 7" key="1">
    <citation type="journal article" date="2015" name="Genome Announc.">
        <title>Expanding the biotechnology potential of lactobacilli through comparative genomics of 213 strains and associated genera.</title>
        <authorList>
            <person name="Sun Z."/>
            <person name="Harris H.M."/>
            <person name="McCann A."/>
            <person name="Guo C."/>
            <person name="Argimon S."/>
            <person name="Zhang W."/>
            <person name="Yang X."/>
            <person name="Jeffery I.B."/>
            <person name="Cooney J.C."/>
            <person name="Kagawa T.F."/>
            <person name="Liu W."/>
            <person name="Song Y."/>
            <person name="Salvetti E."/>
            <person name="Wrobel A."/>
            <person name="Rasinkangas P."/>
            <person name="Parkhill J."/>
            <person name="Rea M.C."/>
            <person name="O'Sullivan O."/>
            <person name="Ritari J."/>
            <person name="Douillard F.P."/>
            <person name="Paul Ross R."/>
            <person name="Yang R."/>
            <person name="Briner A.E."/>
            <person name="Felis G.E."/>
            <person name="de Vos W.M."/>
            <person name="Barrangou R."/>
            <person name="Klaenhammer T.R."/>
            <person name="Caufield P.W."/>
            <person name="Cui Y."/>
            <person name="Zhang H."/>
            <person name="O'Toole P.W."/>
        </authorList>
    </citation>
    <scope>NUCLEOTIDE SEQUENCE [LARGE SCALE GENOMIC DNA]</scope>
    <source>
        <strain evidence="6 7">DSM 15946</strain>
    </source>
</reference>
<keyword evidence="4 5" id="KW-0234">DNA repair</keyword>
<keyword evidence="2 5" id="KW-0227">DNA damage</keyword>
<evidence type="ECO:0000256" key="5">
    <source>
        <dbReference type="HAMAP-Rule" id="MF_00527"/>
    </source>
</evidence>
<dbReference type="HAMAP" id="MF_00527">
    <property type="entry name" value="3MGH"/>
    <property type="match status" value="1"/>
</dbReference>
<dbReference type="RefSeq" id="WP_056955377.1">
    <property type="nucleotide sequence ID" value="NZ_AZFK01000077.1"/>
</dbReference>
<evidence type="ECO:0000256" key="2">
    <source>
        <dbReference type="ARBA" id="ARBA00022763"/>
    </source>
</evidence>
<evidence type="ECO:0000256" key="1">
    <source>
        <dbReference type="ARBA" id="ARBA00009232"/>
    </source>
</evidence>
<dbReference type="NCBIfam" id="TIGR00567">
    <property type="entry name" value="3mg"/>
    <property type="match status" value="1"/>
</dbReference>
<comment type="similarity">
    <text evidence="1 5">Belongs to the DNA glycosylase MPG family.</text>
</comment>
<dbReference type="InterPro" id="IPR036995">
    <property type="entry name" value="MPG_sf"/>
</dbReference>
<keyword evidence="3 5" id="KW-0378">Hydrolase</keyword>
<protein>
    <recommendedName>
        <fullName evidence="5">Putative 3-methyladenine DNA glycosylase</fullName>
        <ecNumber evidence="5">3.2.2.-</ecNumber>
    </recommendedName>
</protein>